<proteinExistence type="predicted"/>
<dbReference type="Proteomes" id="UP000410492">
    <property type="component" value="Unassembled WGS sequence"/>
</dbReference>
<dbReference type="OrthoDB" id="6782569at2759"/>
<dbReference type="AlphaFoldDB" id="A0A653BZ89"/>
<gene>
    <name evidence="2" type="ORF">CALMAC_LOCUS4721</name>
</gene>
<evidence type="ECO:0000313" key="2">
    <source>
        <dbReference type="EMBL" id="VEN40626.1"/>
    </source>
</evidence>
<keyword evidence="3" id="KW-1185">Reference proteome</keyword>
<protein>
    <submittedName>
        <fullName evidence="2">Uncharacterized protein</fullName>
    </submittedName>
</protein>
<feature type="compositionally biased region" description="Polar residues" evidence="1">
    <location>
        <begin position="218"/>
        <end position="228"/>
    </location>
</feature>
<feature type="region of interest" description="Disordered" evidence="1">
    <location>
        <begin position="218"/>
        <end position="245"/>
    </location>
</feature>
<evidence type="ECO:0000313" key="3">
    <source>
        <dbReference type="Proteomes" id="UP000410492"/>
    </source>
</evidence>
<evidence type="ECO:0000256" key="1">
    <source>
        <dbReference type="SAM" id="MobiDB-lite"/>
    </source>
</evidence>
<organism evidence="2 3">
    <name type="scientific">Callosobruchus maculatus</name>
    <name type="common">Southern cowpea weevil</name>
    <name type="synonym">Pulse bruchid</name>
    <dbReference type="NCBI Taxonomy" id="64391"/>
    <lineage>
        <taxon>Eukaryota</taxon>
        <taxon>Metazoa</taxon>
        <taxon>Ecdysozoa</taxon>
        <taxon>Arthropoda</taxon>
        <taxon>Hexapoda</taxon>
        <taxon>Insecta</taxon>
        <taxon>Pterygota</taxon>
        <taxon>Neoptera</taxon>
        <taxon>Endopterygota</taxon>
        <taxon>Coleoptera</taxon>
        <taxon>Polyphaga</taxon>
        <taxon>Cucujiformia</taxon>
        <taxon>Chrysomeloidea</taxon>
        <taxon>Chrysomelidae</taxon>
        <taxon>Bruchinae</taxon>
        <taxon>Bruchini</taxon>
        <taxon>Callosobruchus</taxon>
    </lineage>
</organism>
<sequence length="468" mass="52868">MQLNKNISPSVYECCKGKEVSNYVCIVCSNIYHKSCCARKKDVMFVDKHKIYCSKKCALKADEEEEQIVVLRKLLNGAQQEIEDRDKFIDSLKKKNLAFEDDVIDMETSYTSEIENNKSMINKLEHKLDQKCKQICALEARLSNMSTENELLLYEVYALKKQLDQQKTRDNGHDSSRNEQNNKECVVMVNLDKEQTTKAPHCNTNNVEEGHCILNSENSLDNANVSDTRTGEDASTDDDQPGPAAVDLDLAETTLENAKVKKNYKRGCVTSGKNVVIVSDEVGVNAAASLNPFLEKYNFSASGIVRPYADCCDISKSIFSNAIHCTQDDVLIVMLNTGNISNFRSLKLALKQIIPYGKLTNLLLVVKYEFEGDENIGNYIQQQIRNYCNTNKNTSIEFRPLETSHPRGLIKIIKQYFLDNSRTNSRTVLKTVKLSTLLRSNAATASINTSINTVSTEETQQMDKFFRD</sequence>
<feature type="compositionally biased region" description="Basic and acidic residues" evidence="1">
    <location>
        <begin position="165"/>
        <end position="182"/>
    </location>
</feature>
<name>A0A653BZ89_CALMS</name>
<feature type="region of interest" description="Disordered" evidence="1">
    <location>
        <begin position="165"/>
        <end position="184"/>
    </location>
</feature>
<dbReference type="EMBL" id="CAACVG010006563">
    <property type="protein sequence ID" value="VEN40626.1"/>
    <property type="molecule type" value="Genomic_DNA"/>
</dbReference>
<reference evidence="2 3" key="1">
    <citation type="submission" date="2019-01" db="EMBL/GenBank/DDBJ databases">
        <authorList>
            <person name="Sayadi A."/>
        </authorList>
    </citation>
    <scope>NUCLEOTIDE SEQUENCE [LARGE SCALE GENOMIC DNA]</scope>
</reference>
<accession>A0A653BZ89</accession>